<accession>A0A8S9UYL7</accession>
<dbReference type="AlphaFoldDB" id="A0A8S9UYL7"/>
<dbReference type="PANTHER" id="PTHR31635:SF196">
    <property type="entry name" value="REVERSE TRANSCRIPTASE DOMAIN-CONTAINING PROTEIN-RELATED"/>
    <property type="match status" value="1"/>
</dbReference>
<dbReference type="EMBL" id="JAACNO010001068">
    <property type="protein sequence ID" value="KAF4143178.1"/>
    <property type="molecule type" value="Genomic_DNA"/>
</dbReference>
<sequence length="166" mass="19577">SNPTRDWDIVIGCIQRLCSDAKKDDRDQAKRYFSNYTAHQRQYAEFFKRISDRQRDQTISGIEPSPGNFYDANYHIEERMASEWNHHKYGDFVKNPKEQQLKTEKPNELAQPFTEFEARNAIDHLKRHKSGGTTGLNHNFYNDFKDELAPRLTKVFNYILNGDDIT</sequence>
<feature type="non-terminal residue" evidence="1">
    <location>
        <position position="166"/>
    </location>
</feature>
<comment type="caution">
    <text evidence="1">The sequence shown here is derived from an EMBL/GenBank/DDBJ whole genome shotgun (WGS) entry which is preliminary data.</text>
</comment>
<name>A0A8S9UYL7_PHYIN</name>
<protein>
    <submittedName>
        <fullName evidence="1">Uncharacterized protein</fullName>
    </submittedName>
</protein>
<evidence type="ECO:0000313" key="2">
    <source>
        <dbReference type="Proteomes" id="UP000704712"/>
    </source>
</evidence>
<dbReference type="Proteomes" id="UP000704712">
    <property type="component" value="Unassembled WGS sequence"/>
</dbReference>
<evidence type="ECO:0000313" key="1">
    <source>
        <dbReference type="EMBL" id="KAF4143178.1"/>
    </source>
</evidence>
<gene>
    <name evidence="1" type="ORF">GN958_ATG07637</name>
</gene>
<proteinExistence type="predicted"/>
<organism evidence="1 2">
    <name type="scientific">Phytophthora infestans</name>
    <name type="common">Potato late blight agent</name>
    <name type="synonym">Botrytis infestans</name>
    <dbReference type="NCBI Taxonomy" id="4787"/>
    <lineage>
        <taxon>Eukaryota</taxon>
        <taxon>Sar</taxon>
        <taxon>Stramenopiles</taxon>
        <taxon>Oomycota</taxon>
        <taxon>Peronosporomycetes</taxon>
        <taxon>Peronosporales</taxon>
        <taxon>Peronosporaceae</taxon>
        <taxon>Phytophthora</taxon>
    </lineage>
</organism>
<dbReference type="PANTHER" id="PTHR31635">
    <property type="entry name" value="REVERSE TRANSCRIPTASE DOMAIN-CONTAINING PROTEIN-RELATED"/>
    <property type="match status" value="1"/>
</dbReference>
<reference evidence="1" key="1">
    <citation type="submission" date="2020-03" db="EMBL/GenBank/DDBJ databases">
        <title>Hybrid Assembly of Korean Phytophthora infestans isolates.</title>
        <authorList>
            <person name="Prokchorchik M."/>
            <person name="Lee Y."/>
            <person name="Seo J."/>
            <person name="Cho J.-H."/>
            <person name="Park Y.-E."/>
            <person name="Jang D.-C."/>
            <person name="Im J.-S."/>
            <person name="Choi J.-G."/>
            <person name="Park H.-J."/>
            <person name="Lee G.-B."/>
            <person name="Lee Y.-G."/>
            <person name="Hong S.-Y."/>
            <person name="Cho K."/>
            <person name="Sohn K.H."/>
        </authorList>
    </citation>
    <scope>NUCLEOTIDE SEQUENCE</scope>
    <source>
        <strain evidence="1">KR_2_A2</strain>
    </source>
</reference>